<reference evidence="6" key="1">
    <citation type="submission" date="2014-11" db="EMBL/GenBank/DDBJ databases">
        <authorList>
            <person name="Otto D Thomas"/>
            <person name="Naeem Raeece"/>
        </authorList>
    </citation>
    <scope>NUCLEOTIDE SEQUENCE</scope>
</reference>
<dbReference type="InterPro" id="IPR011009">
    <property type="entry name" value="Kinase-like_dom_sf"/>
</dbReference>
<organism evidence="6">
    <name type="scientific">Chromera velia CCMP2878</name>
    <dbReference type="NCBI Taxonomy" id="1169474"/>
    <lineage>
        <taxon>Eukaryota</taxon>
        <taxon>Sar</taxon>
        <taxon>Alveolata</taxon>
        <taxon>Colpodellida</taxon>
        <taxon>Chromeraceae</taxon>
        <taxon>Chromera</taxon>
    </lineage>
</organism>
<dbReference type="Gene3D" id="1.10.510.10">
    <property type="entry name" value="Transferase(Phosphotransferase) domain 1"/>
    <property type="match status" value="1"/>
</dbReference>
<evidence type="ECO:0000256" key="2">
    <source>
        <dbReference type="ARBA" id="ARBA00022614"/>
    </source>
</evidence>
<dbReference type="PANTHER" id="PTHR24113:SF12">
    <property type="entry name" value="RAN GTPASE-ACTIVATING PROTEIN 1"/>
    <property type="match status" value="1"/>
</dbReference>
<dbReference type="EMBL" id="CDMZ01004019">
    <property type="protein sequence ID" value="CEM48396.1"/>
    <property type="molecule type" value="Genomic_DNA"/>
</dbReference>
<evidence type="ECO:0000256" key="4">
    <source>
        <dbReference type="SAM" id="MobiDB-lite"/>
    </source>
</evidence>
<dbReference type="InterPro" id="IPR006553">
    <property type="entry name" value="Leu-rich_rpt_Cys-con_subtyp"/>
</dbReference>
<keyword evidence="2" id="KW-0433">Leucine-rich repeat</keyword>
<evidence type="ECO:0000256" key="1">
    <source>
        <dbReference type="ARBA" id="ARBA00022468"/>
    </source>
</evidence>
<dbReference type="InterPro" id="IPR032675">
    <property type="entry name" value="LRR_dom_sf"/>
</dbReference>
<dbReference type="SUPFAM" id="SSF56112">
    <property type="entry name" value="Protein kinase-like (PK-like)"/>
    <property type="match status" value="1"/>
</dbReference>
<feature type="domain" description="Protein kinase" evidence="5">
    <location>
        <begin position="1"/>
        <end position="174"/>
    </location>
</feature>
<dbReference type="VEuPathDB" id="CryptoDB:Cvel_8818"/>
<dbReference type="GO" id="GO:0006913">
    <property type="term" value="P:nucleocytoplasmic transport"/>
    <property type="evidence" value="ECO:0007669"/>
    <property type="project" value="TreeGrafter"/>
</dbReference>
<dbReference type="GO" id="GO:0031267">
    <property type="term" value="F:small GTPase binding"/>
    <property type="evidence" value="ECO:0007669"/>
    <property type="project" value="TreeGrafter"/>
</dbReference>
<dbReference type="AlphaFoldDB" id="A0A0G4HVJ3"/>
<dbReference type="PhylomeDB" id="A0A0G4HVJ3"/>
<protein>
    <recommendedName>
        <fullName evidence="5">Protein kinase domain-containing protein</fullName>
    </recommendedName>
</protein>
<dbReference type="SMART" id="SM00368">
    <property type="entry name" value="LRR_RI"/>
    <property type="match status" value="8"/>
</dbReference>
<dbReference type="Gene3D" id="3.80.10.10">
    <property type="entry name" value="Ribonuclease Inhibitor"/>
    <property type="match status" value="3"/>
</dbReference>
<dbReference type="GO" id="GO:0004672">
    <property type="term" value="F:protein kinase activity"/>
    <property type="evidence" value="ECO:0007669"/>
    <property type="project" value="InterPro"/>
</dbReference>
<dbReference type="InterPro" id="IPR001611">
    <property type="entry name" value="Leu-rich_rpt"/>
</dbReference>
<dbReference type="GO" id="GO:0005634">
    <property type="term" value="C:nucleus"/>
    <property type="evidence" value="ECO:0007669"/>
    <property type="project" value="TreeGrafter"/>
</dbReference>
<dbReference type="SMART" id="SM00367">
    <property type="entry name" value="LRR_CC"/>
    <property type="match status" value="5"/>
</dbReference>
<proteinExistence type="predicted"/>
<feature type="region of interest" description="Disordered" evidence="4">
    <location>
        <begin position="204"/>
        <end position="307"/>
    </location>
</feature>
<dbReference type="GO" id="GO:0005096">
    <property type="term" value="F:GTPase activator activity"/>
    <property type="evidence" value="ECO:0007669"/>
    <property type="project" value="UniProtKB-KW"/>
</dbReference>
<dbReference type="SMART" id="SM00220">
    <property type="entry name" value="S_TKc"/>
    <property type="match status" value="1"/>
</dbReference>
<sequence>MPMRFFVSILNPLTSGLSCALSRKLKCISLSDPPESHRKCAQKLDIRKQKRLFGEEVTTTRVEKREDPLILSVLQEEQSLGCPLFLAGRESAFQALFVYFTSVGAILFEMLFGRPPFDGPNPTLLLKNIEAVSRVELPANHHLSPEVSELLHRLLTVDPTQRMTSSEFLSHPFVVAPLSALDRGPGGTRGEGKGINGAALVRHPRQAAGQQSAGGEETVSIDQSTSAGFVPTCSAAPPQDPPRSEAPPGGGRGGAGAESDAGAGTPSQGGPGRAVRVTEERPQPRPAQTAALATGGEKMSKRSRPPVHSDRAVLLQPCGVSSGGLCFSSFFLSAFPQVKSLSDLATQRESFGLAWLSAFLKTKDLERNENKKIPFEFPRGLDLSGVRGLSPEEIYILLNALPSTVEEIKLDSRAVRGRALPLLDFLKRVAAGRDGKTEAPRLKSITFAENSVGPEEASQVLPLLLPSLEHLCLKGNPLGSEGIRAVAEGVKEGNAASLRVLDLQATGLEKEGLETLCEAVREKSMKVESLNLSGNKIGGLKEMQGLSSVLCMSSLPSLREILVRECRLTDEAVKPLTESMGRRDLPNLEVLDLGGNCFEGRFLCDLGGALRAGGVPRLMELRVNDAWRTGLVERKFSEAFFGALSAPECPSDLCVRGVCLFPSCEEEVRALGACRYPSMRTLGLRLSPNQVTPFLEEMKNADKGRKYEMLDLHLSFNENANQRLRLVGEAIEGGHFCCVRKLGINTIGFAGWEEEENIEEGKSALFSSLSHTKLPMLSEFHKWGPPLTDADITRFAEAVRVGNISGLRVLQLGGLLPESAWFGSEGMEALMGSVVESAEGLPFLEKIRLSCTRAGEGGVSLGGALMSGKLPKLSDIDLSSSRLTDEGLGGLGHAVREGGLVGVAYLNLSRNEDIGRDSWELCVGGPLSVALASGKLPSLTFLGRFSLSLDETGVGDLGEAVRAGGWPPGFTEMAVTLGQTGVNLDEVIRAIGESEIGLPSFVRSLNLSCGRLSEEALASLAANGGGASGGKLSHLKHLDLSSCGFDDARVRRLGEVFSAHECRELERIDLNYNRISTEGLSAFLEALSPQSLPKLRSLSLKSQNTVQGEELGVREQRETQFISAVSRLRAAAQRNGKLLKWTERCS</sequence>
<evidence type="ECO:0000313" key="6">
    <source>
        <dbReference type="EMBL" id="CEM48396.1"/>
    </source>
</evidence>
<keyword evidence="3" id="KW-0677">Repeat</keyword>
<dbReference type="Pfam" id="PF00069">
    <property type="entry name" value="Pkinase"/>
    <property type="match status" value="1"/>
</dbReference>
<dbReference type="Pfam" id="PF13516">
    <property type="entry name" value="LRR_6"/>
    <property type="match status" value="4"/>
</dbReference>
<dbReference type="InterPro" id="IPR000719">
    <property type="entry name" value="Prot_kinase_dom"/>
</dbReference>
<dbReference type="GO" id="GO:0005524">
    <property type="term" value="F:ATP binding"/>
    <property type="evidence" value="ECO:0007669"/>
    <property type="project" value="InterPro"/>
</dbReference>
<name>A0A0G4HVJ3_9ALVE</name>
<dbReference type="SUPFAM" id="SSF52047">
    <property type="entry name" value="RNI-like"/>
    <property type="match status" value="1"/>
</dbReference>
<gene>
    <name evidence="6" type="ORF">Cvel_8818</name>
</gene>
<dbReference type="GO" id="GO:0005829">
    <property type="term" value="C:cytosol"/>
    <property type="evidence" value="ECO:0007669"/>
    <property type="project" value="TreeGrafter"/>
</dbReference>
<dbReference type="GO" id="GO:0048471">
    <property type="term" value="C:perinuclear region of cytoplasm"/>
    <property type="evidence" value="ECO:0007669"/>
    <property type="project" value="TreeGrafter"/>
</dbReference>
<evidence type="ECO:0000259" key="5">
    <source>
        <dbReference type="PROSITE" id="PS50011"/>
    </source>
</evidence>
<accession>A0A0G4HVJ3</accession>
<dbReference type="PROSITE" id="PS51257">
    <property type="entry name" value="PROKAR_LIPOPROTEIN"/>
    <property type="match status" value="1"/>
</dbReference>
<dbReference type="InterPro" id="IPR027038">
    <property type="entry name" value="RanGap"/>
</dbReference>
<evidence type="ECO:0000256" key="3">
    <source>
        <dbReference type="ARBA" id="ARBA00022737"/>
    </source>
</evidence>
<keyword evidence="1" id="KW-0343">GTPase activation</keyword>
<dbReference type="PANTHER" id="PTHR24113">
    <property type="entry name" value="RAN GTPASE-ACTIVATING PROTEIN 1"/>
    <property type="match status" value="1"/>
</dbReference>
<dbReference type="PROSITE" id="PS50011">
    <property type="entry name" value="PROTEIN_KINASE_DOM"/>
    <property type="match status" value="1"/>
</dbReference>